<dbReference type="AlphaFoldDB" id="A0A9N8HGZ2"/>
<accession>A0A9N8HGZ2</accession>
<comment type="caution">
    <text evidence="2">The sequence shown here is derived from an EMBL/GenBank/DDBJ whole genome shotgun (WGS) entry which is preliminary data.</text>
</comment>
<organism evidence="2 3">
    <name type="scientific">Seminavis robusta</name>
    <dbReference type="NCBI Taxonomy" id="568900"/>
    <lineage>
        <taxon>Eukaryota</taxon>
        <taxon>Sar</taxon>
        <taxon>Stramenopiles</taxon>
        <taxon>Ochrophyta</taxon>
        <taxon>Bacillariophyta</taxon>
        <taxon>Bacillariophyceae</taxon>
        <taxon>Bacillariophycidae</taxon>
        <taxon>Naviculales</taxon>
        <taxon>Naviculaceae</taxon>
        <taxon>Seminavis</taxon>
    </lineage>
</organism>
<dbReference type="InterPro" id="IPR011057">
    <property type="entry name" value="Mss4-like_sf"/>
</dbReference>
<protein>
    <submittedName>
        <fullName evidence="2">Uncharacterized protein</fullName>
    </submittedName>
</protein>
<keyword evidence="1" id="KW-0732">Signal</keyword>
<evidence type="ECO:0000256" key="1">
    <source>
        <dbReference type="SAM" id="SignalP"/>
    </source>
</evidence>
<dbReference type="EMBL" id="CAICTM010000421">
    <property type="protein sequence ID" value="CAB9510133.1"/>
    <property type="molecule type" value="Genomic_DNA"/>
</dbReference>
<dbReference type="SUPFAM" id="SSF51316">
    <property type="entry name" value="Mss4-like"/>
    <property type="match status" value="1"/>
</dbReference>
<evidence type="ECO:0000313" key="2">
    <source>
        <dbReference type="EMBL" id="CAB9510133.1"/>
    </source>
</evidence>
<feature type="signal peptide" evidence="1">
    <location>
        <begin position="1"/>
        <end position="26"/>
    </location>
</feature>
<name>A0A9N8HGZ2_9STRA</name>
<evidence type="ECO:0000313" key="3">
    <source>
        <dbReference type="Proteomes" id="UP001153069"/>
    </source>
</evidence>
<gene>
    <name evidence="2" type="ORF">SEMRO_422_G139610.1</name>
</gene>
<reference evidence="2" key="1">
    <citation type="submission" date="2020-06" db="EMBL/GenBank/DDBJ databases">
        <authorList>
            <consortium name="Plant Systems Biology data submission"/>
        </authorList>
    </citation>
    <scope>NUCLEOTIDE SEQUENCE</scope>
    <source>
        <strain evidence="2">D6</strain>
    </source>
</reference>
<dbReference type="Proteomes" id="UP001153069">
    <property type="component" value="Unassembled WGS sequence"/>
</dbReference>
<feature type="chain" id="PRO_5040222009" evidence="1">
    <location>
        <begin position="27"/>
        <end position="205"/>
    </location>
</feature>
<keyword evidence="3" id="KW-1185">Reference proteome</keyword>
<sequence length="205" mass="23273">MTLANLPLASVWALALVSLPPIIVDASFLPTRPALLRVRVSLWEQQQYPILGKEDDIMNPKAHGTSHKPVQDDLKWGMDFETANRICNYNRRYAEYKGTATNLLNMIERQRQDEVYDFYDSVTGNLLFTAPQGRSLQEFTQESHDHGWPSFRDAEVNWDFVRCLEGPEGECVSITGTHLGHNLPDEKGNRYCINLVSIAGRPPTN</sequence>
<proteinExistence type="predicted"/>
<dbReference type="OrthoDB" id="44061at2759"/>
<dbReference type="Gene3D" id="2.170.150.20">
    <property type="entry name" value="Peptide methionine sulfoxide reductase"/>
    <property type="match status" value="1"/>
</dbReference>